<organism evidence="3 4">
    <name type="scientific">Streptomyces violaceus</name>
    <name type="common">Streptomyces venezuelae</name>
    <dbReference type="NCBI Taxonomy" id="1936"/>
    <lineage>
        <taxon>Bacteria</taxon>
        <taxon>Bacillati</taxon>
        <taxon>Actinomycetota</taxon>
        <taxon>Actinomycetes</taxon>
        <taxon>Kitasatosporales</taxon>
        <taxon>Streptomycetaceae</taxon>
        <taxon>Streptomyces</taxon>
    </lineage>
</organism>
<gene>
    <name evidence="3" type="ORF">RI060_42900</name>
</gene>
<feature type="region of interest" description="Disordered" evidence="1">
    <location>
        <begin position="26"/>
        <end position="108"/>
    </location>
</feature>
<dbReference type="Pfam" id="PF24623">
    <property type="entry name" value="Phage_zn_bind_8"/>
    <property type="match status" value="1"/>
</dbReference>
<evidence type="ECO:0000256" key="1">
    <source>
        <dbReference type="SAM" id="MobiDB-lite"/>
    </source>
</evidence>
<reference evidence="3 4" key="1">
    <citation type="submission" date="2023-09" db="EMBL/GenBank/DDBJ databases">
        <title>The genome sequence of Streptomyces anthocyanicus.</title>
        <authorList>
            <person name="Mo P."/>
        </authorList>
    </citation>
    <scope>NUCLEOTIDE SEQUENCE [LARGE SCALE GENOMIC DNA]</scope>
    <source>
        <strain evidence="3 4">JCM 4387</strain>
        <plasmid evidence="3 4">punmamed1</plasmid>
    </source>
</reference>
<sequence>MTDTPPALPPHHVYALAHRCPQCGAEPGVPCEAPRKEADYDNRAETRQRTGRPQVQWDPNQLIHMRRQDAGDRHRDRDERNAPWPKDREPGRRYDTLGEHWHAPQESA</sequence>
<evidence type="ECO:0000313" key="4">
    <source>
        <dbReference type="Proteomes" id="UP001249394"/>
    </source>
</evidence>
<geneLocation type="plasmid" evidence="3 4">
    <name>punmamed1</name>
</geneLocation>
<dbReference type="Proteomes" id="UP001249394">
    <property type="component" value="Plasmid punmamed1"/>
</dbReference>
<feature type="domain" description="DNA-binding phage zinc finger" evidence="2">
    <location>
        <begin position="11"/>
        <end position="82"/>
    </location>
</feature>
<dbReference type="InterPro" id="IPR056911">
    <property type="entry name" value="Phage_Znf_bind_put"/>
</dbReference>
<proteinExistence type="predicted"/>
<protein>
    <recommendedName>
        <fullName evidence="2">DNA-binding phage zinc finger domain-containing protein</fullName>
    </recommendedName>
</protein>
<keyword evidence="4" id="KW-1185">Reference proteome</keyword>
<evidence type="ECO:0000313" key="3">
    <source>
        <dbReference type="EMBL" id="WND24072.1"/>
    </source>
</evidence>
<name>A0ABY9UP61_STRVL</name>
<dbReference type="EMBL" id="CP134214">
    <property type="protein sequence ID" value="WND24072.1"/>
    <property type="molecule type" value="Genomic_DNA"/>
</dbReference>
<accession>A0ABY9UP61</accession>
<keyword evidence="3" id="KW-0614">Plasmid</keyword>
<feature type="compositionally biased region" description="Basic and acidic residues" evidence="1">
    <location>
        <begin position="66"/>
        <end position="108"/>
    </location>
</feature>
<feature type="compositionally biased region" description="Basic and acidic residues" evidence="1">
    <location>
        <begin position="33"/>
        <end position="48"/>
    </location>
</feature>
<evidence type="ECO:0000259" key="2">
    <source>
        <dbReference type="Pfam" id="PF24623"/>
    </source>
</evidence>